<keyword evidence="6 8" id="KW-0675">Receptor</keyword>
<dbReference type="GO" id="GO:0007635">
    <property type="term" value="P:chemosensory behavior"/>
    <property type="evidence" value="ECO:0007669"/>
    <property type="project" value="TreeGrafter"/>
</dbReference>
<evidence type="ECO:0000256" key="1">
    <source>
        <dbReference type="ARBA" id="ARBA00004651"/>
    </source>
</evidence>
<dbReference type="GO" id="GO:0008049">
    <property type="term" value="P:male courtship behavior"/>
    <property type="evidence" value="ECO:0007669"/>
    <property type="project" value="TreeGrafter"/>
</dbReference>
<dbReference type="AlphaFoldDB" id="A0AA38MC31"/>
<evidence type="ECO:0000256" key="5">
    <source>
        <dbReference type="ARBA" id="ARBA00023136"/>
    </source>
</evidence>
<keyword evidence="10" id="KW-1185">Reference proteome</keyword>
<evidence type="ECO:0000313" key="10">
    <source>
        <dbReference type="Proteomes" id="UP001168821"/>
    </source>
</evidence>
<evidence type="ECO:0000256" key="7">
    <source>
        <dbReference type="ARBA" id="ARBA00023224"/>
    </source>
</evidence>
<dbReference type="Proteomes" id="UP001168821">
    <property type="component" value="Unassembled WGS sequence"/>
</dbReference>
<feature type="transmembrane region" description="Helical" evidence="8">
    <location>
        <begin position="271"/>
        <end position="294"/>
    </location>
</feature>
<dbReference type="PANTHER" id="PTHR21143">
    <property type="entry name" value="INVERTEBRATE GUSTATORY RECEPTOR"/>
    <property type="match status" value="1"/>
</dbReference>
<keyword evidence="3 8" id="KW-0812">Transmembrane</keyword>
<accession>A0AA38MC31</accession>
<keyword evidence="2 8" id="KW-1003">Cell membrane</keyword>
<evidence type="ECO:0000313" key="9">
    <source>
        <dbReference type="EMBL" id="KAJ3650963.1"/>
    </source>
</evidence>
<evidence type="ECO:0000256" key="4">
    <source>
        <dbReference type="ARBA" id="ARBA00022989"/>
    </source>
</evidence>
<comment type="similarity">
    <text evidence="8">Belongs to the insect chemoreceptor superfamily. Gustatory receptor (GR) family.</text>
</comment>
<sequence length="404" mass="46461">MANRRVTISPQFFEKLSTVFYLSRIFCLWPVKWENLNYAYGLKKSRTLVAYSIVTIIFIVTTSIYGLSQLYQVNIIHSVRLGTSAAIYVDAIDVAVVLSTALIGVFVTSANIDKFLVYFYHLNQFDHFLNQKDFRCAKFNLVTRSTILYVTALLIYQTVIWVKLGSRDLNIYSLFFAFFPYHLSYVFTVVLELMYWHLVYAIKIRMDTINHKLAKFTENELSLENEKKISSVDALNAELFKVKQSTLIFRIRNITRGYLHLTAAKNSVNQCYGFIILVVVLGCFLHLLVTPYLLRSIISTASESELFIISQSIWMMGHVLRLFLIVEPCDGCFVQCKNSSLIICNLLCSDLDREVKKSLKLLLLCLSQCELDFTAFGLTRIHRRILTAIAGAVTTYLVILFQFN</sequence>
<evidence type="ECO:0000256" key="2">
    <source>
        <dbReference type="ARBA" id="ARBA00022475"/>
    </source>
</evidence>
<evidence type="ECO:0000256" key="8">
    <source>
        <dbReference type="RuleBase" id="RU363108"/>
    </source>
</evidence>
<feature type="transmembrane region" description="Helical" evidence="8">
    <location>
        <begin position="385"/>
        <end position="403"/>
    </location>
</feature>
<feature type="transmembrane region" description="Helical" evidence="8">
    <location>
        <begin position="87"/>
        <end position="107"/>
    </location>
</feature>
<keyword evidence="7 8" id="KW-0807">Transducer</keyword>
<dbReference type="GO" id="GO:0005886">
    <property type="term" value="C:plasma membrane"/>
    <property type="evidence" value="ECO:0007669"/>
    <property type="project" value="UniProtKB-SubCell"/>
</dbReference>
<dbReference type="GO" id="GO:0030425">
    <property type="term" value="C:dendrite"/>
    <property type="evidence" value="ECO:0007669"/>
    <property type="project" value="TreeGrafter"/>
</dbReference>
<dbReference type="GO" id="GO:0050909">
    <property type="term" value="P:sensory perception of taste"/>
    <property type="evidence" value="ECO:0007669"/>
    <property type="project" value="InterPro"/>
</dbReference>
<dbReference type="InterPro" id="IPR013604">
    <property type="entry name" value="7TM_chemorcpt"/>
</dbReference>
<reference evidence="9" key="1">
    <citation type="journal article" date="2023" name="G3 (Bethesda)">
        <title>Whole genome assemblies of Zophobas morio and Tenebrio molitor.</title>
        <authorList>
            <person name="Kaur S."/>
            <person name="Stinson S.A."/>
            <person name="diCenzo G.C."/>
        </authorList>
    </citation>
    <scope>NUCLEOTIDE SEQUENCE</scope>
    <source>
        <strain evidence="9">QUZm001</strain>
    </source>
</reference>
<comment type="subcellular location">
    <subcellularLocation>
        <location evidence="1 8">Cell membrane</location>
        <topology evidence="1 8">Multi-pass membrane protein</topology>
    </subcellularLocation>
</comment>
<keyword evidence="4 8" id="KW-1133">Transmembrane helix</keyword>
<feature type="transmembrane region" description="Helical" evidence="8">
    <location>
        <begin position="48"/>
        <end position="67"/>
    </location>
</feature>
<dbReference type="GO" id="GO:0030424">
    <property type="term" value="C:axon"/>
    <property type="evidence" value="ECO:0007669"/>
    <property type="project" value="TreeGrafter"/>
</dbReference>
<evidence type="ECO:0000256" key="6">
    <source>
        <dbReference type="ARBA" id="ARBA00023170"/>
    </source>
</evidence>
<evidence type="ECO:0000256" key="3">
    <source>
        <dbReference type="ARBA" id="ARBA00022692"/>
    </source>
</evidence>
<feature type="transmembrane region" description="Helical" evidence="8">
    <location>
        <begin position="182"/>
        <end position="202"/>
    </location>
</feature>
<protein>
    <recommendedName>
        <fullName evidence="8">Gustatory receptor</fullName>
    </recommendedName>
</protein>
<dbReference type="EMBL" id="JALNTZ010000005">
    <property type="protein sequence ID" value="KAJ3650963.1"/>
    <property type="molecule type" value="Genomic_DNA"/>
</dbReference>
<dbReference type="GO" id="GO:0043025">
    <property type="term" value="C:neuronal cell body"/>
    <property type="evidence" value="ECO:0007669"/>
    <property type="project" value="TreeGrafter"/>
</dbReference>
<comment type="caution">
    <text evidence="8">Lacks conserved residue(s) required for the propagation of feature annotation.</text>
</comment>
<gene>
    <name evidence="9" type="ORF">Zmor_017035</name>
</gene>
<dbReference type="GO" id="GO:0007165">
    <property type="term" value="P:signal transduction"/>
    <property type="evidence" value="ECO:0007669"/>
    <property type="project" value="UniProtKB-KW"/>
</dbReference>
<organism evidence="9 10">
    <name type="scientific">Zophobas morio</name>
    <dbReference type="NCBI Taxonomy" id="2755281"/>
    <lineage>
        <taxon>Eukaryota</taxon>
        <taxon>Metazoa</taxon>
        <taxon>Ecdysozoa</taxon>
        <taxon>Arthropoda</taxon>
        <taxon>Hexapoda</taxon>
        <taxon>Insecta</taxon>
        <taxon>Pterygota</taxon>
        <taxon>Neoptera</taxon>
        <taxon>Endopterygota</taxon>
        <taxon>Coleoptera</taxon>
        <taxon>Polyphaga</taxon>
        <taxon>Cucujiformia</taxon>
        <taxon>Tenebrionidae</taxon>
        <taxon>Zophobas</taxon>
    </lineage>
</organism>
<dbReference type="PANTHER" id="PTHR21143:SF123">
    <property type="entry name" value="GUSTATORY RECEPTOR FOR SUGAR TASTE 43A-RELATED"/>
    <property type="match status" value="1"/>
</dbReference>
<comment type="function">
    <text evidence="8">Gustatory receptor which mediates acceptance or avoidance behavior, depending on its substrates.</text>
</comment>
<keyword evidence="5 8" id="KW-0472">Membrane</keyword>
<feature type="transmembrane region" description="Helical" evidence="8">
    <location>
        <begin position="141"/>
        <end position="162"/>
    </location>
</feature>
<dbReference type="Pfam" id="PF08395">
    <property type="entry name" value="7tm_7"/>
    <property type="match status" value="1"/>
</dbReference>
<proteinExistence type="inferred from homology"/>
<comment type="caution">
    <text evidence="9">The sequence shown here is derived from an EMBL/GenBank/DDBJ whole genome shotgun (WGS) entry which is preliminary data.</text>
</comment>
<name>A0AA38MC31_9CUCU</name>